<dbReference type="RefSeq" id="WP_152306606.1">
    <property type="nucleotide sequence ID" value="NZ_CP043617.1"/>
</dbReference>
<evidence type="ECO:0000313" key="7">
    <source>
        <dbReference type="EMBL" id="QFR48663.1"/>
    </source>
</evidence>
<gene>
    <name evidence="7" type="ORF">FJR48_02555</name>
</gene>
<feature type="transmembrane region" description="Helical" evidence="5">
    <location>
        <begin position="186"/>
        <end position="206"/>
    </location>
</feature>
<feature type="transmembrane region" description="Helical" evidence="5">
    <location>
        <begin position="123"/>
        <end position="141"/>
    </location>
</feature>
<accession>A0A5P8NYZ0</accession>
<feature type="transmembrane region" description="Helical" evidence="5">
    <location>
        <begin position="350"/>
        <end position="368"/>
    </location>
</feature>
<dbReference type="InterPro" id="IPR007016">
    <property type="entry name" value="O-antigen_ligase-rel_domated"/>
</dbReference>
<dbReference type="EMBL" id="CP043617">
    <property type="protein sequence ID" value="QFR48663.1"/>
    <property type="molecule type" value="Genomic_DNA"/>
</dbReference>
<dbReference type="Proteomes" id="UP000326944">
    <property type="component" value="Chromosome"/>
</dbReference>
<organism evidence="7 8">
    <name type="scientific">Sulfurimonas lithotrophica</name>
    <dbReference type="NCBI Taxonomy" id="2590022"/>
    <lineage>
        <taxon>Bacteria</taxon>
        <taxon>Pseudomonadati</taxon>
        <taxon>Campylobacterota</taxon>
        <taxon>Epsilonproteobacteria</taxon>
        <taxon>Campylobacterales</taxon>
        <taxon>Sulfurimonadaceae</taxon>
        <taxon>Sulfurimonas</taxon>
    </lineage>
</organism>
<evidence type="ECO:0000256" key="3">
    <source>
        <dbReference type="ARBA" id="ARBA00022989"/>
    </source>
</evidence>
<feature type="transmembrane region" description="Helical" evidence="5">
    <location>
        <begin position="67"/>
        <end position="84"/>
    </location>
</feature>
<reference evidence="7 8" key="1">
    <citation type="submission" date="2019-09" db="EMBL/GenBank/DDBJ databases">
        <title>Sulfurimonas gotlandica sp. nov., a chemoautotrophic and psychrotolerant epsilonproteobacterium isolated from a pelagic redoxcline, and an emended description of the genus Sulfurimonas.</title>
        <authorList>
            <person name="Wang S."/>
            <person name="Jiang L."/>
            <person name="Shao S."/>
        </authorList>
    </citation>
    <scope>NUCLEOTIDE SEQUENCE [LARGE SCALE GENOMIC DNA]</scope>
    <source>
        <strain evidence="7 8">GYSZ_1</strain>
    </source>
</reference>
<dbReference type="KEGG" id="sulg:FJR48_02555"/>
<evidence type="ECO:0000256" key="2">
    <source>
        <dbReference type="ARBA" id="ARBA00022692"/>
    </source>
</evidence>
<dbReference type="OrthoDB" id="5292786at2"/>
<keyword evidence="3 5" id="KW-1133">Transmembrane helix</keyword>
<feature type="transmembrane region" description="Helical" evidence="5">
    <location>
        <begin position="233"/>
        <end position="251"/>
    </location>
</feature>
<feature type="transmembrane region" description="Helical" evidence="5">
    <location>
        <begin position="161"/>
        <end position="179"/>
    </location>
</feature>
<name>A0A5P8NYZ0_9BACT</name>
<evidence type="ECO:0000256" key="1">
    <source>
        <dbReference type="ARBA" id="ARBA00004141"/>
    </source>
</evidence>
<sequence>MFKKILDLKVQYQDKYILAANYLFIVYAFFLPIYAKPVKTIFGMVLVLFLLSGNIKEKLLFAFKDKVVQAFLLFVLVHLIWILGSENLEMAVFKLKELKYVLYMIVFIAVIRKDFIYKILTGFLLGIFFSEIVSYLMLFDIRIPYLVYTGYGVNVPFMETFTQYSTVLSISLGILLYGIVTKKQKLWVKIIYVMFFISASSNIFIIQSKLGYGLYAISILTVTAMIMIKYKKYFMLPVSLVLIFGGYFIAYNTSDIFHNRVNDFFNQTEAAIDKQNYYTSTGARVGFYVYSYEIMKENFLFGVGAGDHIGEFKNYVKEHETNKKNIHSMYENTKNGEYASLHSEFLDNTLQFGIIGLLVFLNIFYQLLRYPYDDHYMKVVQIIFIVILLSVSSVSLVFLYAKLKNIFIFLSALTLMHYHNEKRLKLL</sequence>
<dbReference type="Pfam" id="PF04932">
    <property type="entry name" value="Wzy_C"/>
    <property type="match status" value="1"/>
</dbReference>
<dbReference type="PANTHER" id="PTHR37422">
    <property type="entry name" value="TEICHURONIC ACID BIOSYNTHESIS PROTEIN TUAE"/>
    <property type="match status" value="1"/>
</dbReference>
<dbReference type="AlphaFoldDB" id="A0A5P8NYZ0"/>
<feature type="domain" description="O-antigen ligase-related" evidence="6">
    <location>
        <begin position="196"/>
        <end position="361"/>
    </location>
</feature>
<dbReference type="GO" id="GO:0016874">
    <property type="term" value="F:ligase activity"/>
    <property type="evidence" value="ECO:0007669"/>
    <property type="project" value="UniProtKB-KW"/>
</dbReference>
<feature type="transmembrane region" description="Helical" evidence="5">
    <location>
        <begin position="380"/>
        <end position="401"/>
    </location>
</feature>
<keyword evidence="4 5" id="KW-0472">Membrane</keyword>
<evidence type="ECO:0000256" key="5">
    <source>
        <dbReference type="SAM" id="Phobius"/>
    </source>
</evidence>
<evidence type="ECO:0000313" key="8">
    <source>
        <dbReference type="Proteomes" id="UP000326944"/>
    </source>
</evidence>
<keyword evidence="2 5" id="KW-0812">Transmembrane</keyword>
<proteinExistence type="predicted"/>
<dbReference type="GO" id="GO:0016020">
    <property type="term" value="C:membrane"/>
    <property type="evidence" value="ECO:0007669"/>
    <property type="project" value="UniProtKB-SubCell"/>
</dbReference>
<comment type="subcellular location">
    <subcellularLocation>
        <location evidence="1">Membrane</location>
        <topology evidence="1">Multi-pass membrane protein</topology>
    </subcellularLocation>
</comment>
<keyword evidence="7" id="KW-0436">Ligase</keyword>
<evidence type="ECO:0000256" key="4">
    <source>
        <dbReference type="ARBA" id="ARBA00023136"/>
    </source>
</evidence>
<feature type="transmembrane region" description="Helical" evidence="5">
    <location>
        <begin position="16"/>
        <end position="34"/>
    </location>
</feature>
<dbReference type="InterPro" id="IPR051533">
    <property type="entry name" value="WaaL-like"/>
</dbReference>
<evidence type="ECO:0000259" key="6">
    <source>
        <dbReference type="Pfam" id="PF04932"/>
    </source>
</evidence>
<feature type="transmembrane region" description="Helical" evidence="5">
    <location>
        <begin position="212"/>
        <end position="228"/>
    </location>
</feature>
<protein>
    <submittedName>
        <fullName evidence="7">O-antigen ligase family protein</fullName>
    </submittedName>
</protein>
<keyword evidence="8" id="KW-1185">Reference proteome</keyword>
<dbReference type="PANTHER" id="PTHR37422:SF13">
    <property type="entry name" value="LIPOPOLYSACCHARIDE BIOSYNTHESIS PROTEIN PA4999-RELATED"/>
    <property type="match status" value="1"/>
</dbReference>